<dbReference type="InterPro" id="IPR044699">
    <property type="entry name" value="MAKR6"/>
</dbReference>
<evidence type="ECO:0000313" key="3">
    <source>
        <dbReference type="Proteomes" id="UP000215914"/>
    </source>
</evidence>
<evidence type="ECO:0000313" key="2">
    <source>
        <dbReference type="EMBL" id="OTF92609.1"/>
    </source>
</evidence>
<name>A0A251S234_HELAN</name>
<reference evidence="1 3" key="1">
    <citation type="journal article" date="2017" name="Nature">
        <title>The sunflower genome provides insights into oil metabolism, flowering and Asterid evolution.</title>
        <authorList>
            <person name="Badouin H."/>
            <person name="Gouzy J."/>
            <person name="Grassa C.J."/>
            <person name="Murat F."/>
            <person name="Staton S.E."/>
            <person name="Cottret L."/>
            <person name="Lelandais-Briere C."/>
            <person name="Owens G.L."/>
            <person name="Carrere S."/>
            <person name="Mayjonade B."/>
            <person name="Legrand L."/>
            <person name="Gill N."/>
            <person name="Kane N.C."/>
            <person name="Bowers J.E."/>
            <person name="Hubner S."/>
            <person name="Bellec A."/>
            <person name="Berard A."/>
            <person name="Berges H."/>
            <person name="Blanchet N."/>
            <person name="Boniface M.C."/>
            <person name="Brunel D."/>
            <person name="Catrice O."/>
            <person name="Chaidir N."/>
            <person name="Claudel C."/>
            <person name="Donnadieu C."/>
            <person name="Faraut T."/>
            <person name="Fievet G."/>
            <person name="Helmstetter N."/>
            <person name="King M."/>
            <person name="Knapp S.J."/>
            <person name="Lai Z."/>
            <person name="Le Paslier M.C."/>
            <person name="Lippi Y."/>
            <person name="Lorenzon L."/>
            <person name="Mandel J.R."/>
            <person name="Marage G."/>
            <person name="Marchand G."/>
            <person name="Marquand E."/>
            <person name="Bret-Mestries E."/>
            <person name="Morien E."/>
            <person name="Nambeesan S."/>
            <person name="Nguyen T."/>
            <person name="Pegot-Espagnet P."/>
            <person name="Pouilly N."/>
            <person name="Raftis F."/>
            <person name="Sallet E."/>
            <person name="Schiex T."/>
            <person name="Thomas J."/>
            <person name="Vandecasteele C."/>
            <person name="Vares D."/>
            <person name="Vear F."/>
            <person name="Vautrin S."/>
            <person name="Crespi M."/>
            <person name="Mangin B."/>
            <person name="Burke J.M."/>
            <person name="Salse J."/>
            <person name="Munos S."/>
            <person name="Vincourt P."/>
            <person name="Rieseberg L.H."/>
            <person name="Langlade N.B."/>
        </authorList>
    </citation>
    <scope>NUCLEOTIDE SEQUENCE [LARGE SCALE GENOMIC DNA]</scope>
    <source>
        <strain evidence="3">cv. SF193</strain>
        <tissue evidence="1">Leaves</tissue>
    </source>
</reference>
<dbReference type="AlphaFoldDB" id="A0A251S234"/>
<dbReference type="PANTHER" id="PTHR34576">
    <property type="entry name" value="MEMBRANE-ASSOCIATED KINASE REGULATOR 6-RELATED"/>
    <property type="match status" value="1"/>
</dbReference>
<dbReference type="PANTHER" id="PTHR34576:SF2">
    <property type="entry name" value="MEMBRANE-ASSOCIATED KINASE REGULATOR 6-RELATED"/>
    <property type="match status" value="1"/>
</dbReference>
<evidence type="ECO:0008006" key="4">
    <source>
        <dbReference type="Google" id="ProtNLM"/>
    </source>
</evidence>
<organism evidence="2 3">
    <name type="scientific">Helianthus annuus</name>
    <name type="common">Common sunflower</name>
    <dbReference type="NCBI Taxonomy" id="4232"/>
    <lineage>
        <taxon>Eukaryota</taxon>
        <taxon>Viridiplantae</taxon>
        <taxon>Streptophyta</taxon>
        <taxon>Embryophyta</taxon>
        <taxon>Tracheophyta</taxon>
        <taxon>Spermatophyta</taxon>
        <taxon>Magnoliopsida</taxon>
        <taxon>eudicotyledons</taxon>
        <taxon>Gunneridae</taxon>
        <taxon>Pentapetalae</taxon>
        <taxon>asterids</taxon>
        <taxon>campanulids</taxon>
        <taxon>Asterales</taxon>
        <taxon>Asteraceae</taxon>
        <taxon>Asteroideae</taxon>
        <taxon>Heliantheae alliance</taxon>
        <taxon>Heliantheae</taxon>
        <taxon>Helianthus</taxon>
    </lineage>
</organism>
<gene>
    <name evidence="2" type="ORF">HannXRQ_Chr16g0523761</name>
    <name evidence="1" type="ORF">HanXRQr2_Chr16g0766121</name>
</gene>
<proteinExistence type="predicted"/>
<keyword evidence="3" id="KW-1185">Reference proteome</keyword>
<reference evidence="1" key="3">
    <citation type="submission" date="2020-06" db="EMBL/GenBank/DDBJ databases">
        <title>Helianthus annuus Genome sequencing and assembly Release 2.</title>
        <authorList>
            <person name="Gouzy J."/>
            <person name="Langlade N."/>
            <person name="Munos S."/>
        </authorList>
    </citation>
    <scope>NUCLEOTIDE SEQUENCE</scope>
    <source>
        <tissue evidence="1">Leaves</tissue>
    </source>
</reference>
<dbReference type="Gramene" id="mRNA:HanXRQr2_Chr16g0766121">
    <property type="protein sequence ID" value="mRNA:HanXRQr2_Chr16g0766121"/>
    <property type="gene ID" value="HanXRQr2_Chr16g0766121"/>
</dbReference>
<reference evidence="2" key="2">
    <citation type="submission" date="2017-02" db="EMBL/GenBank/DDBJ databases">
        <title>Sunflower complete genome.</title>
        <authorList>
            <person name="Langlade N."/>
            <person name="Munos S."/>
        </authorList>
    </citation>
    <scope>NUCLEOTIDE SEQUENCE [LARGE SCALE GENOMIC DNA]</scope>
    <source>
        <tissue evidence="2">Leaves</tissue>
    </source>
</reference>
<dbReference type="EMBL" id="CM007905">
    <property type="protein sequence ID" value="OTF92609.1"/>
    <property type="molecule type" value="Genomic_DNA"/>
</dbReference>
<accession>A0A251S234</accession>
<dbReference type="STRING" id="4232.A0A251S234"/>
<dbReference type="OrthoDB" id="1913205at2759"/>
<dbReference type="InParanoid" id="A0A251S234"/>
<evidence type="ECO:0000313" key="1">
    <source>
        <dbReference type="EMBL" id="KAF5761523.1"/>
    </source>
</evidence>
<protein>
    <recommendedName>
        <fullName evidence="4">Membrane-associated kinase regulator 6</fullName>
    </recommendedName>
</protein>
<sequence>MSKLKTNILPMETSQPLTIESFSYSWLINQKPSLDRLFDCDKHETNTNSPRVVLEEAQNFCFNLPYATSNLVDADEIFCDGRIIPKSVNQIKIYSCPATPVVHFPHKKRSKKYSQLIADWRVSTKKVLRKCFSLLVPRKTTRIVDSSRNSGCLSSSVVTTNQLNTRIEVYQTTRRTKSWSQDSISGSHFLCSKNKSYDDYNEGSVHEAIVHCKRSFEK</sequence>
<dbReference type="EMBL" id="MNCJ02000331">
    <property type="protein sequence ID" value="KAF5761523.1"/>
    <property type="molecule type" value="Genomic_DNA"/>
</dbReference>
<dbReference type="Proteomes" id="UP000215914">
    <property type="component" value="Chromosome 16"/>
</dbReference>